<dbReference type="EMBL" id="KQ424932">
    <property type="protein sequence ID" value="KOF70218.1"/>
    <property type="molecule type" value="Genomic_DNA"/>
</dbReference>
<feature type="domain" description="CUE" evidence="2">
    <location>
        <begin position="37"/>
        <end position="80"/>
    </location>
</feature>
<sequence length="122" mass="13797">MASADTQKLNNRRRRDHPRRETLPGGTVSRTHTRQLDFYQAMSDFKHMFPSMEEDVIEAILRANDGAVDATIDQLLTMSVDTDDISCVRKHTPLSKQKQFIEKIEGSLCGNGNSFLASDRDV</sequence>
<name>A0A0L8FZX6_OCTBM</name>
<proteinExistence type="predicted"/>
<dbReference type="PANTHER" id="PTHR13467">
    <property type="entry name" value="CUE DOMAIN CONTAINING PROTEIN 1"/>
    <property type="match status" value="1"/>
</dbReference>
<evidence type="ECO:0000259" key="2">
    <source>
        <dbReference type="PROSITE" id="PS51140"/>
    </source>
</evidence>
<dbReference type="SUPFAM" id="SSF46934">
    <property type="entry name" value="UBA-like"/>
    <property type="match status" value="1"/>
</dbReference>
<dbReference type="Pfam" id="PF02845">
    <property type="entry name" value="CUE"/>
    <property type="match status" value="1"/>
</dbReference>
<accession>A0A0L8FZX6</accession>
<protein>
    <recommendedName>
        <fullName evidence="2">CUE domain-containing protein</fullName>
    </recommendedName>
</protein>
<dbReference type="Gene3D" id="1.10.8.10">
    <property type="entry name" value="DNA helicase RuvA subunit, C-terminal domain"/>
    <property type="match status" value="1"/>
</dbReference>
<dbReference type="InterPro" id="IPR040192">
    <property type="entry name" value="CUEDC1"/>
</dbReference>
<dbReference type="InterPro" id="IPR009060">
    <property type="entry name" value="UBA-like_sf"/>
</dbReference>
<dbReference type="PANTHER" id="PTHR13467:SF3">
    <property type="entry name" value="CUE DOMAIN-CONTAINING PROTEIN 1"/>
    <property type="match status" value="1"/>
</dbReference>
<dbReference type="CDD" id="cd14366">
    <property type="entry name" value="CUE_CUED1"/>
    <property type="match status" value="1"/>
</dbReference>
<dbReference type="InterPro" id="IPR003892">
    <property type="entry name" value="CUE"/>
</dbReference>
<dbReference type="SMART" id="SM00546">
    <property type="entry name" value="CUE"/>
    <property type="match status" value="1"/>
</dbReference>
<feature type="region of interest" description="Disordered" evidence="1">
    <location>
        <begin position="1"/>
        <end position="31"/>
    </location>
</feature>
<dbReference type="GO" id="GO:0043130">
    <property type="term" value="F:ubiquitin binding"/>
    <property type="evidence" value="ECO:0007669"/>
    <property type="project" value="InterPro"/>
</dbReference>
<dbReference type="InterPro" id="IPR040195">
    <property type="entry name" value="CUE_CUED1"/>
</dbReference>
<dbReference type="PROSITE" id="PS51140">
    <property type="entry name" value="CUE"/>
    <property type="match status" value="1"/>
</dbReference>
<evidence type="ECO:0000256" key="1">
    <source>
        <dbReference type="SAM" id="MobiDB-lite"/>
    </source>
</evidence>
<dbReference type="AlphaFoldDB" id="A0A0L8FZX6"/>
<reference evidence="3" key="1">
    <citation type="submission" date="2015-07" db="EMBL/GenBank/DDBJ databases">
        <title>MeaNS - Measles Nucleotide Surveillance Program.</title>
        <authorList>
            <person name="Tran T."/>
            <person name="Druce J."/>
        </authorList>
    </citation>
    <scope>NUCLEOTIDE SEQUENCE</scope>
    <source>
        <strain evidence="3">UCB-OBI-ISO-001</strain>
        <tissue evidence="3">Gonad</tissue>
    </source>
</reference>
<organism evidence="3">
    <name type="scientific">Octopus bimaculoides</name>
    <name type="common">California two-spotted octopus</name>
    <dbReference type="NCBI Taxonomy" id="37653"/>
    <lineage>
        <taxon>Eukaryota</taxon>
        <taxon>Metazoa</taxon>
        <taxon>Spiralia</taxon>
        <taxon>Lophotrochozoa</taxon>
        <taxon>Mollusca</taxon>
        <taxon>Cephalopoda</taxon>
        <taxon>Coleoidea</taxon>
        <taxon>Octopodiformes</taxon>
        <taxon>Octopoda</taxon>
        <taxon>Incirrata</taxon>
        <taxon>Octopodidae</taxon>
        <taxon>Octopus</taxon>
    </lineage>
</organism>
<evidence type="ECO:0000313" key="3">
    <source>
        <dbReference type="EMBL" id="KOF70218.1"/>
    </source>
</evidence>
<dbReference type="OrthoDB" id="5794653at2759"/>
<gene>
    <name evidence="3" type="ORF">OCBIM_22003263mg</name>
</gene>